<evidence type="ECO:0000313" key="7">
    <source>
        <dbReference type="EMBL" id="SFI17637.1"/>
    </source>
</evidence>
<dbReference type="RefSeq" id="WP_217647061.1">
    <property type="nucleotide sequence ID" value="NZ_FOQD01000006.1"/>
</dbReference>
<evidence type="ECO:0000256" key="5">
    <source>
        <dbReference type="ARBA" id="ARBA00023014"/>
    </source>
</evidence>
<dbReference type="InterPro" id="IPR036188">
    <property type="entry name" value="FAD/NAD-bd_sf"/>
</dbReference>
<name>A0A1I3G2J7_9PLAN</name>
<evidence type="ECO:0000256" key="4">
    <source>
        <dbReference type="ARBA" id="ARBA00023004"/>
    </source>
</evidence>
<dbReference type="GO" id="GO:0051539">
    <property type="term" value="F:4 iron, 4 sulfur cluster binding"/>
    <property type="evidence" value="ECO:0007669"/>
    <property type="project" value="UniProtKB-KW"/>
</dbReference>
<evidence type="ECO:0000313" key="8">
    <source>
        <dbReference type="Proteomes" id="UP000199518"/>
    </source>
</evidence>
<keyword evidence="6" id="KW-0732">Signal</keyword>
<organism evidence="7 8">
    <name type="scientific">Planctomicrobium piriforme</name>
    <dbReference type="NCBI Taxonomy" id="1576369"/>
    <lineage>
        <taxon>Bacteria</taxon>
        <taxon>Pseudomonadati</taxon>
        <taxon>Planctomycetota</taxon>
        <taxon>Planctomycetia</taxon>
        <taxon>Planctomycetales</taxon>
        <taxon>Planctomycetaceae</taxon>
        <taxon>Planctomicrobium</taxon>
    </lineage>
</organism>
<dbReference type="SUPFAM" id="SSF51905">
    <property type="entry name" value="FAD/NAD(P)-binding domain"/>
    <property type="match status" value="1"/>
</dbReference>
<evidence type="ECO:0000256" key="3">
    <source>
        <dbReference type="ARBA" id="ARBA00023002"/>
    </source>
</evidence>
<sequence length="618" mass="67431">MRSCFSAIFILFCMTLLLPGTALAQTADVVVYGATPGGIAAAVAAAKDGNSVLLIEPTDRIGGLVTSGLSHTDFHSFESLTGSFLDFSRRVLAYYEQTYGKDSPLTIASFRGTFGEPKVNLTIFEQMLAEQHVSVLKNCRLKSAELSNERELKKIKNLVCRQKNGDEITVSGKMFIDGTYEGDLMAAAGVPWKVGREGRDEYGESLAPEQPDGQLQAYNFRLIATQDPALRVMPVAPPGYRREDFVDILPVLASGKIKKVFDYPLGCIYKAQTPALPNGKYDLNDVSRGDVRLSLPGKNLEWPNGDEQTRQKIFAEHLRDQVGLLYFLQNDPAVPENFRNEAREWGWCRDEFVENGHLSPQLYVREARRMVGAHVYKQSDSEPAPDDARATFHPTSIAMADYGNNCHGTFHEGPRFSGKHSGEFYYATPPYQIPYGVLISRDVSNLLVPVAVSSSHVGFCALRLEPVWMSLGQAAGHAASQAISKNLSVQQVDVPQLQCRLHADGSATIYVSDVLPADADFAVVQWWGTNGGLHGLNPAPKKVRGQKLHGQYSEAAPGHAAELNLPLDPSLAASWITLAEKLGIPIAQLPPADGKATRGDFLRAAAKLSIITCTGAEQ</sequence>
<keyword evidence="2" id="KW-0479">Metal-binding</keyword>
<dbReference type="EMBL" id="FOQD01000006">
    <property type="protein sequence ID" value="SFI17637.1"/>
    <property type="molecule type" value="Genomic_DNA"/>
</dbReference>
<dbReference type="PRINTS" id="PR00411">
    <property type="entry name" value="PNDRDTASEI"/>
</dbReference>
<dbReference type="Gene3D" id="3.50.50.60">
    <property type="entry name" value="FAD/NAD(P)-binding domain"/>
    <property type="match status" value="1"/>
</dbReference>
<dbReference type="STRING" id="1576369.SAMN05421753_106144"/>
<evidence type="ECO:0000256" key="6">
    <source>
        <dbReference type="SAM" id="SignalP"/>
    </source>
</evidence>
<feature type="chain" id="PRO_5011464367" evidence="6">
    <location>
        <begin position="25"/>
        <end position="618"/>
    </location>
</feature>
<feature type="signal peptide" evidence="6">
    <location>
        <begin position="1"/>
        <end position="24"/>
    </location>
</feature>
<keyword evidence="8" id="KW-1185">Reference proteome</keyword>
<dbReference type="PANTHER" id="PTHR43498:SF1">
    <property type="entry name" value="COB--COM HETERODISULFIDE REDUCTASE IRON-SULFUR SUBUNIT A"/>
    <property type="match status" value="1"/>
</dbReference>
<dbReference type="GO" id="GO:0016491">
    <property type="term" value="F:oxidoreductase activity"/>
    <property type="evidence" value="ECO:0007669"/>
    <property type="project" value="UniProtKB-KW"/>
</dbReference>
<accession>A0A1I3G2J7</accession>
<gene>
    <name evidence="7" type="ORF">SAMN05421753_106144</name>
</gene>
<keyword evidence="4" id="KW-0408">Iron</keyword>
<keyword evidence="1" id="KW-0004">4Fe-4S</keyword>
<reference evidence="8" key="1">
    <citation type="submission" date="2016-10" db="EMBL/GenBank/DDBJ databases">
        <authorList>
            <person name="Varghese N."/>
            <person name="Submissions S."/>
        </authorList>
    </citation>
    <scope>NUCLEOTIDE SEQUENCE [LARGE SCALE GENOMIC DNA]</scope>
    <source>
        <strain evidence="8">DSM 26348</strain>
    </source>
</reference>
<dbReference type="Pfam" id="PF12831">
    <property type="entry name" value="FAD_oxidored"/>
    <property type="match status" value="1"/>
</dbReference>
<proteinExistence type="predicted"/>
<dbReference type="GO" id="GO:0046872">
    <property type="term" value="F:metal ion binding"/>
    <property type="evidence" value="ECO:0007669"/>
    <property type="project" value="UniProtKB-KW"/>
</dbReference>
<dbReference type="Proteomes" id="UP000199518">
    <property type="component" value="Unassembled WGS sequence"/>
</dbReference>
<dbReference type="AlphaFoldDB" id="A0A1I3G2J7"/>
<evidence type="ECO:0000256" key="2">
    <source>
        <dbReference type="ARBA" id="ARBA00022723"/>
    </source>
</evidence>
<dbReference type="InterPro" id="IPR039650">
    <property type="entry name" value="HdrA-like"/>
</dbReference>
<keyword evidence="3" id="KW-0560">Oxidoreductase</keyword>
<evidence type="ECO:0000256" key="1">
    <source>
        <dbReference type="ARBA" id="ARBA00022485"/>
    </source>
</evidence>
<keyword evidence="5" id="KW-0411">Iron-sulfur</keyword>
<dbReference type="PANTHER" id="PTHR43498">
    <property type="entry name" value="FERREDOXIN:COB-COM HETERODISULFIDE REDUCTASE SUBUNIT A"/>
    <property type="match status" value="1"/>
</dbReference>
<protein>
    <submittedName>
        <fullName evidence="7">FAD dependent oxidoreductase</fullName>
    </submittedName>
</protein>